<comment type="similarity">
    <text evidence="3">In the C-terminal section; belongs to the protein kinase superfamily. Ser/Thr protein kinase family.</text>
</comment>
<evidence type="ECO:0000256" key="15">
    <source>
        <dbReference type="ARBA" id="ARBA00023170"/>
    </source>
</evidence>
<dbReference type="InterPro" id="IPR001220">
    <property type="entry name" value="Legume_lectin_dom"/>
</dbReference>
<dbReference type="FunFam" id="3.30.200.20:FF:000112">
    <property type="entry name" value="Lectin-domain containing receptor kinase A4.3"/>
    <property type="match status" value="1"/>
</dbReference>
<evidence type="ECO:0000256" key="5">
    <source>
        <dbReference type="ARBA" id="ARBA00022527"/>
    </source>
</evidence>
<feature type="chain" id="PRO_5029540214" description="non-specific serine/threonine protein kinase" evidence="18">
    <location>
        <begin position="19"/>
        <end position="304"/>
    </location>
</feature>
<keyword evidence="9" id="KW-0430">Lectin</keyword>
<evidence type="ECO:0000256" key="3">
    <source>
        <dbReference type="ARBA" id="ARBA00010217"/>
    </source>
</evidence>
<comment type="subcellular location">
    <subcellularLocation>
        <location evidence="1">Membrane</location>
        <topology evidence="1">Single-pass type I membrane protein</topology>
    </subcellularLocation>
</comment>
<proteinExistence type="inferred from homology"/>
<evidence type="ECO:0000256" key="4">
    <source>
        <dbReference type="ARBA" id="ARBA00012513"/>
    </source>
</evidence>
<dbReference type="Gene3D" id="3.30.200.20">
    <property type="entry name" value="Phosphorylase Kinase, domain 1"/>
    <property type="match status" value="1"/>
</dbReference>
<keyword evidence="12" id="KW-0067">ATP-binding</keyword>
<dbReference type="GO" id="GO:0051707">
    <property type="term" value="P:response to other organism"/>
    <property type="evidence" value="ECO:0007669"/>
    <property type="project" value="UniProtKB-ARBA"/>
</dbReference>
<dbReference type="PROSITE" id="PS50011">
    <property type="entry name" value="PROTEIN_KINASE_DOM"/>
    <property type="match status" value="1"/>
</dbReference>
<keyword evidence="13 17" id="KW-1133">Transmembrane helix</keyword>
<evidence type="ECO:0000256" key="7">
    <source>
        <dbReference type="ARBA" id="ARBA00022692"/>
    </source>
</evidence>
<name>A0A7J9EFH1_9ROSI</name>
<keyword evidence="15" id="KW-0675">Receptor</keyword>
<dbReference type="GO" id="GO:0030246">
    <property type="term" value="F:carbohydrate binding"/>
    <property type="evidence" value="ECO:0007669"/>
    <property type="project" value="UniProtKB-KW"/>
</dbReference>
<keyword evidence="8 18" id="KW-0732">Signal</keyword>
<evidence type="ECO:0000259" key="19">
    <source>
        <dbReference type="PROSITE" id="PS50011"/>
    </source>
</evidence>
<dbReference type="EC" id="2.7.11.1" evidence="4"/>
<gene>
    <name evidence="20" type="ORF">Gotri_019734</name>
</gene>
<keyword evidence="16" id="KW-0325">Glycoprotein</keyword>
<feature type="signal peptide" evidence="18">
    <location>
        <begin position="1"/>
        <end position="18"/>
    </location>
</feature>
<evidence type="ECO:0000313" key="21">
    <source>
        <dbReference type="Proteomes" id="UP000593568"/>
    </source>
</evidence>
<dbReference type="InterPro" id="IPR001245">
    <property type="entry name" value="Ser-Thr/Tyr_kinase_cat_dom"/>
</dbReference>
<evidence type="ECO:0000256" key="10">
    <source>
        <dbReference type="ARBA" id="ARBA00022741"/>
    </source>
</evidence>
<comment type="similarity">
    <text evidence="2">In the N-terminal section; belongs to the leguminous lectin family.</text>
</comment>
<evidence type="ECO:0000256" key="17">
    <source>
        <dbReference type="SAM" id="Phobius"/>
    </source>
</evidence>
<dbReference type="InterPro" id="IPR000719">
    <property type="entry name" value="Prot_kinase_dom"/>
</dbReference>
<dbReference type="InterPro" id="IPR050528">
    <property type="entry name" value="L-type_Lectin-RKs"/>
</dbReference>
<dbReference type="Gene3D" id="2.60.120.200">
    <property type="match status" value="1"/>
</dbReference>
<comment type="caution">
    <text evidence="20">The sequence shown here is derived from an EMBL/GenBank/DDBJ whole genome shotgun (WGS) entry which is preliminary data.</text>
</comment>
<dbReference type="Proteomes" id="UP000593568">
    <property type="component" value="Unassembled WGS sequence"/>
</dbReference>
<dbReference type="Pfam" id="PF00139">
    <property type="entry name" value="Lectin_legB"/>
    <property type="match status" value="1"/>
</dbReference>
<evidence type="ECO:0000256" key="1">
    <source>
        <dbReference type="ARBA" id="ARBA00004479"/>
    </source>
</evidence>
<dbReference type="InterPro" id="IPR011009">
    <property type="entry name" value="Kinase-like_dom_sf"/>
</dbReference>
<dbReference type="SUPFAM" id="SSF56112">
    <property type="entry name" value="Protein kinase-like (PK-like)"/>
    <property type="match status" value="1"/>
</dbReference>
<evidence type="ECO:0000313" key="20">
    <source>
        <dbReference type="EMBL" id="MBA0771245.1"/>
    </source>
</evidence>
<keyword evidence="11" id="KW-0418">Kinase</keyword>
<dbReference type="GO" id="GO:0006952">
    <property type="term" value="P:defense response"/>
    <property type="evidence" value="ECO:0007669"/>
    <property type="project" value="UniProtKB-ARBA"/>
</dbReference>
<feature type="transmembrane region" description="Helical" evidence="17">
    <location>
        <begin position="167"/>
        <end position="187"/>
    </location>
</feature>
<sequence length="304" mass="33598">MSCLIMLVLLFLLNLVSSDINQGQFSFDGYLNVDGVAGVDSSGLFKLTNFTRQTEGHIFYKNPIQFKNYTNGSVFSFSTTSIFAIVSEYPTLSGHGLAFVVSPNNGIPGALPASFSSSTGSVLSSHYILAWSFKMNGSAEKLDLSHVPKVPRFVNDNNRGIKQLKKILAIALFFTGLTLVLVLVFRFSYKDLFKATKGFKEKEVLGRGGFGKVHKGVLPSSNIQITVKRISHDSRQGMRELVAEIATIGRLRHPNLVRLLGYCRRKHELLLVYDYMPMEVLTSFFTTNLIGALSGHKGLISSRT</sequence>
<feature type="domain" description="Protein kinase" evidence="19">
    <location>
        <begin position="199"/>
        <end position="304"/>
    </location>
</feature>
<evidence type="ECO:0000256" key="18">
    <source>
        <dbReference type="SAM" id="SignalP"/>
    </source>
</evidence>
<reference evidence="20 21" key="1">
    <citation type="journal article" date="2019" name="Genome Biol. Evol.">
        <title>Insights into the evolution of the New World diploid cottons (Gossypium, subgenus Houzingenia) based on genome sequencing.</title>
        <authorList>
            <person name="Grover C.E."/>
            <person name="Arick M.A. 2nd"/>
            <person name="Thrash A."/>
            <person name="Conover J.L."/>
            <person name="Sanders W.S."/>
            <person name="Peterson D.G."/>
            <person name="Frelichowski J.E."/>
            <person name="Scheffler J.A."/>
            <person name="Scheffler B.E."/>
            <person name="Wendel J.F."/>
        </authorList>
    </citation>
    <scope>NUCLEOTIDE SEQUENCE [LARGE SCALE GENOMIC DNA]</scope>
    <source>
        <strain evidence="20">8</strain>
        <tissue evidence="20">Leaf</tissue>
    </source>
</reference>
<keyword evidence="6" id="KW-0808">Transferase</keyword>
<evidence type="ECO:0000256" key="12">
    <source>
        <dbReference type="ARBA" id="ARBA00022840"/>
    </source>
</evidence>
<dbReference type="Pfam" id="PF07714">
    <property type="entry name" value="PK_Tyr_Ser-Thr"/>
    <property type="match status" value="1"/>
</dbReference>
<dbReference type="EMBL" id="JABEZW010000007">
    <property type="protein sequence ID" value="MBA0771245.1"/>
    <property type="molecule type" value="Genomic_DNA"/>
</dbReference>
<keyword evidence="7 17" id="KW-0812">Transmembrane</keyword>
<evidence type="ECO:0000256" key="11">
    <source>
        <dbReference type="ARBA" id="ARBA00022777"/>
    </source>
</evidence>
<evidence type="ECO:0000256" key="2">
    <source>
        <dbReference type="ARBA" id="ARBA00008536"/>
    </source>
</evidence>
<evidence type="ECO:0000256" key="13">
    <source>
        <dbReference type="ARBA" id="ARBA00022989"/>
    </source>
</evidence>
<protein>
    <recommendedName>
        <fullName evidence="4">non-specific serine/threonine protein kinase</fullName>
        <ecNumber evidence="4">2.7.11.1</ecNumber>
    </recommendedName>
</protein>
<keyword evidence="10" id="KW-0547">Nucleotide-binding</keyword>
<dbReference type="SUPFAM" id="SSF49899">
    <property type="entry name" value="Concanavalin A-like lectins/glucanases"/>
    <property type="match status" value="1"/>
</dbReference>
<evidence type="ECO:0000256" key="9">
    <source>
        <dbReference type="ARBA" id="ARBA00022734"/>
    </source>
</evidence>
<dbReference type="PANTHER" id="PTHR27007">
    <property type="match status" value="1"/>
</dbReference>
<dbReference type="GO" id="GO:0004674">
    <property type="term" value="F:protein serine/threonine kinase activity"/>
    <property type="evidence" value="ECO:0007669"/>
    <property type="project" value="UniProtKB-KW"/>
</dbReference>
<dbReference type="AlphaFoldDB" id="A0A7J9EFH1"/>
<accession>A0A7J9EFH1</accession>
<evidence type="ECO:0000256" key="14">
    <source>
        <dbReference type="ARBA" id="ARBA00023136"/>
    </source>
</evidence>
<evidence type="ECO:0000256" key="6">
    <source>
        <dbReference type="ARBA" id="ARBA00022679"/>
    </source>
</evidence>
<evidence type="ECO:0000256" key="16">
    <source>
        <dbReference type="ARBA" id="ARBA00023180"/>
    </source>
</evidence>
<evidence type="ECO:0000256" key="8">
    <source>
        <dbReference type="ARBA" id="ARBA00022729"/>
    </source>
</evidence>
<dbReference type="GO" id="GO:0016020">
    <property type="term" value="C:membrane"/>
    <property type="evidence" value="ECO:0007669"/>
    <property type="project" value="UniProtKB-SubCell"/>
</dbReference>
<organism evidence="20 21">
    <name type="scientific">Gossypium trilobum</name>
    <dbReference type="NCBI Taxonomy" id="34281"/>
    <lineage>
        <taxon>Eukaryota</taxon>
        <taxon>Viridiplantae</taxon>
        <taxon>Streptophyta</taxon>
        <taxon>Embryophyta</taxon>
        <taxon>Tracheophyta</taxon>
        <taxon>Spermatophyta</taxon>
        <taxon>Magnoliopsida</taxon>
        <taxon>eudicotyledons</taxon>
        <taxon>Gunneridae</taxon>
        <taxon>Pentapetalae</taxon>
        <taxon>rosids</taxon>
        <taxon>malvids</taxon>
        <taxon>Malvales</taxon>
        <taxon>Malvaceae</taxon>
        <taxon>Malvoideae</taxon>
        <taxon>Gossypium</taxon>
    </lineage>
</organism>
<keyword evidence="14 17" id="KW-0472">Membrane</keyword>
<keyword evidence="21" id="KW-1185">Reference proteome</keyword>
<dbReference type="GO" id="GO:0005524">
    <property type="term" value="F:ATP binding"/>
    <property type="evidence" value="ECO:0007669"/>
    <property type="project" value="UniProtKB-KW"/>
</dbReference>
<dbReference type="InterPro" id="IPR013320">
    <property type="entry name" value="ConA-like_dom_sf"/>
</dbReference>
<keyword evidence="5" id="KW-0723">Serine/threonine-protein kinase</keyword>